<accession>A0A9W4I8U6</accession>
<evidence type="ECO:0000256" key="1">
    <source>
        <dbReference type="SAM" id="MobiDB-lite"/>
    </source>
</evidence>
<protein>
    <submittedName>
        <fullName evidence="2">Uncharacterized protein</fullName>
    </submittedName>
</protein>
<feature type="region of interest" description="Disordered" evidence="1">
    <location>
        <begin position="111"/>
        <end position="155"/>
    </location>
</feature>
<proteinExistence type="predicted"/>
<dbReference type="Proteomes" id="UP001152646">
    <property type="component" value="Unassembled WGS sequence"/>
</dbReference>
<dbReference type="OrthoDB" id="5121955at2759"/>
<dbReference type="EMBL" id="CAJVPA010000022">
    <property type="protein sequence ID" value="CAG8243481.1"/>
    <property type="molecule type" value="Genomic_DNA"/>
</dbReference>
<evidence type="ECO:0000313" key="2">
    <source>
        <dbReference type="EMBL" id="CAG8243481.1"/>
    </source>
</evidence>
<feature type="compositionally biased region" description="Polar residues" evidence="1">
    <location>
        <begin position="122"/>
        <end position="139"/>
    </location>
</feature>
<gene>
    <name evidence="2" type="ORF">PSALAMII_LOCUS603</name>
</gene>
<reference evidence="2" key="1">
    <citation type="submission" date="2021-07" db="EMBL/GenBank/DDBJ databases">
        <authorList>
            <person name="Branca A.L. A."/>
        </authorList>
    </citation>
    <scope>NUCLEOTIDE SEQUENCE</scope>
</reference>
<sequence length="219" mass="23891">MAADRITRLAEDLLATGAIKYAQIHLVPALFGALAINTISICRNDPIRRELAQNKSRQCMLALSQLASWPVRTWILKAFVNLMKRLTGLSSGAGGSIISVTSNVVNDGGNTAAWGDMGSDFPQHTTDSQNPSQPMNEPQSLHLRRDQGPQPSFIHRSEFGNIHAGDLSQLSDQVMNDSFWAGYVDNMFDSDLLLHESTGPLFSLPPETIGRGEPNTSDM</sequence>
<organism evidence="2 3">
    <name type="scientific">Penicillium salamii</name>
    <dbReference type="NCBI Taxonomy" id="1612424"/>
    <lineage>
        <taxon>Eukaryota</taxon>
        <taxon>Fungi</taxon>
        <taxon>Dikarya</taxon>
        <taxon>Ascomycota</taxon>
        <taxon>Pezizomycotina</taxon>
        <taxon>Eurotiomycetes</taxon>
        <taxon>Eurotiomycetidae</taxon>
        <taxon>Eurotiales</taxon>
        <taxon>Aspergillaceae</taxon>
        <taxon>Penicillium</taxon>
    </lineage>
</organism>
<name>A0A9W4I8U6_9EURO</name>
<evidence type="ECO:0000313" key="3">
    <source>
        <dbReference type="Proteomes" id="UP001152646"/>
    </source>
</evidence>
<dbReference type="AlphaFoldDB" id="A0A9W4I8U6"/>
<comment type="caution">
    <text evidence="2">The sequence shown here is derived from an EMBL/GenBank/DDBJ whole genome shotgun (WGS) entry which is preliminary data.</text>
</comment>